<dbReference type="PATRIC" id="fig|1872076.5.peg.4573"/>
<proteinExistence type="predicted"/>
<evidence type="ECO:0000313" key="1">
    <source>
        <dbReference type="EMBL" id="ODS31050.1"/>
    </source>
</evidence>
<accession>A0A1E3X5W9</accession>
<dbReference type="InterPro" id="IPR019271">
    <property type="entry name" value="DUF2284_metal-binding"/>
</dbReference>
<dbReference type="Pfam" id="PF10050">
    <property type="entry name" value="DUF2284"/>
    <property type="match status" value="1"/>
</dbReference>
<name>A0A1E3X5W9_9BACT</name>
<dbReference type="Proteomes" id="UP000094056">
    <property type="component" value="Unassembled WGS sequence"/>
</dbReference>
<evidence type="ECO:0008006" key="3">
    <source>
        <dbReference type="Google" id="ProtNLM"/>
    </source>
</evidence>
<reference evidence="1 2" key="1">
    <citation type="submission" date="2016-07" db="EMBL/GenBank/DDBJ databases">
        <title>Draft genome of Scalindua rubra, obtained from a brine-seawater interface in the Red Sea, sheds light on salt adaptation in anammox bacteria.</title>
        <authorList>
            <person name="Speth D.R."/>
            <person name="Lagkouvardos I."/>
            <person name="Wang Y."/>
            <person name="Qian P.-Y."/>
            <person name="Dutilh B.E."/>
            <person name="Jetten M.S."/>
        </authorList>
    </citation>
    <scope>NUCLEOTIDE SEQUENCE [LARGE SCALE GENOMIC DNA]</scope>
    <source>
        <strain evidence="1">BSI-1</strain>
    </source>
</reference>
<gene>
    <name evidence="1" type="ORF">SCARUB_03835</name>
</gene>
<organism evidence="1 2">
    <name type="scientific">Candidatus Scalindua rubra</name>
    <dbReference type="NCBI Taxonomy" id="1872076"/>
    <lineage>
        <taxon>Bacteria</taxon>
        <taxon>Pseudomonadati</taxon>
        <taxon>Planctomycetota</taxon>
        <taxon>Candidatus Brocadiia</taxon>
        <taxon>Candidatus Brocadiales</taxon>
        <taxon>Candidatus Scalinduaceae</taxon>
        <taxon>Candidatus Scalindua</taxon>
    </lineage>
</organism>
<evidence type="ECO:0000313" key="2">
    <source>
        <dbReference type="Proteomes" id="UP000094056"/>
    </source>
</evidence>
<dbReference type="EMBL" id="MAYW01000149">
    <property type="protein sequence ID" value="ODS31050.1"/>
    <property type="molecule type" value="Genomic_DNA"/>
</dbReference>
<comment type="caution">
    <text evidence="1">The sequence shown here is derived from an EMBL/GenBank/DDBJ whole genome shotgun (WGS) entry which is preliminary data.</text>
</comment>
<protein>
    <recommendedName>
        <fullName evidence="3">Metal-binding protein</fullName>
    </recommendedName>
</protein>
<dbReference type="AlphaFoldDB" id="A0A1E3X5W9"/>
<sequence length="170" mass="19201">MSKDSIESLCDETVKLGATTSRLIFTKSIIVEPWVQLKCRYGCPKYGKFITCPPFSPSYKETQELLNCYERAILIEGQPPGKQFKEMLLNVEHKANFAGFYKAFALSAGPCPLCIECDVDDSCVKPKDARPSMEACGIDVFKTVRNNGFEIDFLEHSNEYVKYFGLLLLE</sequence>